<name>A0A644XXH7_9ZZZZ</name>
<protein>
    <recommendedName>
        <fullName evidence="1">DUF4886 domain-containing protein</fullName>
    </recommendedName>
</protein>
<reference evidence="2" key="1">
    <citation type="submission" date="2019-08" db="EMBL/GenBank/DDBJ databases">
        <authorList>
            <person name="Kucharzyk K."/>
            <person name="Murdoch R.W."/>
            <person name="Higgins S."/>
            <person name="Loffler F."/>
        </authorList>
    </citation>
    <scope>NUCLEOTIDE SEQUENCE</scope>
</reference>
<evidence type="ECO:0000313" key="2">
    <source>
        <dbReference type="EMBL" id="MPM20627.1"/>
    </source>
</evidence>
<evidence type="ECO:0000259" key="1">
    <source>
        <dbReference type="Pfam" id="PF16227"/>
    </source>
</evidence>
<gene>
    <name evidence="2" type="ORF">SDC9_67062</name>
</gene>
<dbReference type="Pfam" id="PF16227">
    <property type="entry name" value="DUF4886"/>
    <property type="match status" value="1"/>
</dbReference>
<comment type="caution">
    <text evidence="2">The sequence shown here is derived from an EMBL/GenBank/DDBJ whole genome shotgun (WGS) entry which is preliminary data.</text>
</comment>
<dbReference type="EMBL" id="VSSQ01003426">
    <property type="protein sequence ID" value="MPM20627.1"/>
    <property type="molecule type" value="Genomic_DNA"/>
</dbReference>
<proteinExistence type="predicted"/>
<accession>A0A644XXH7</accession>
<dbReference type="InterPro" id="IPR032616">
    <property type="entry name" value="DUF4886"/>
</dbReference>
<dbReference type="AlphaFoldDB" id="A0A644XXH7"/>
<dbReference type="InterPro" id="IPR036514">
    <property type="entry name" value="SGNH_hydro_sf"/>
</dbReference>
<dbReference type="Gene3D" id="3.40.50.1110">
    <property type="entry name" value="SGNH hydrolase"/>
    <property type="match status" value="1"/>
</dbReference>
<organism evidence="2">
    <name type="scientific">bioreactor metagenome</name>
    <dbReference type="NCBI Taxonomy" id="1076179"/>
    <lineage>
        <taxon>unclassified sequences</taxon>
        <taxon>metagenomes</taxon>
        <taxon>ecological metagenomes</taxon>
    </lineage>
</organism>
<sequence length="121" mass="13383">MAKADGVRLIVGNMYIGGCSLETHWNNALGNLAAYSYRRITEGDTVVVASQTLKTAIADEDWDIVTFQQVSQNSGQLNTYFPYLTNLLQHVKSLTTNPNVKFAMHQTWAYASNSTHSGILL</sequence>
<feature type="domain" description="DUF4886" evidence="1">
    <location>
        <begin position="1"/>
        <end position="118"/>
    </location>
</feature>